<proteinExistence type="predicted"/>
<gene>
    <name evidence="1" type="ORF">J8J21_22065</name>
</gene>
<dbReference type="SUPFAM" id="SSF53850">
    <property type="entry name" value="Periplasmic binding protein-like II"/>
    <property type="match status" value="1"/>
</dbReference>
<dbReference type="EMBL" id="JAGIZI010000486">
    <property type="protein sequence ID" value="MBP0685734.1"/>
    <property type="molecule type" value="Genomic_DNA"/>
</dbReference>
<dbReference type="Gene3D" id="3.10.105.10">
    <property type="entry name" value="Dipeptide-binding Protein, Domain 3"/>
    <property type="match status" value="1"/>
</dbReference>
<dbReference type="AlphaFoldDB" id="A0ABD4Q535"/>
<sequence length="82" mass="9500">FSKDRQVRQKEGKDLNLKLYYDKGSSSQKEQAEFLEAEFKKLGVQLDINGETSDKVAERRSSGDYDLMFNQTWGLLYDPQST</sequence>
<organism evidence="1 2">
    <name type="scientific">Mycobacterium tuberculosis</name>
    <dbReference type="NCBI Taxonomy" id="1773"/>
    <lineage>
        <taxon>Bacteria</taxon>
        <taxon>Bacillati</taxon>
        <taxon>Actinomycetota</taxon>
        <taxon>Actinomycetes</taxon>
        <taxon>Mycobacteriales</taxon>
        <taxon>Mycobacteriaceae</taxon>
        <taxon>Mycobacterium</taxon>
        <taxon>Mycobacterium tuberculosis complex</taxon>
    </lineage>
</organism>
<feature type="non-terminal residue" evidence="1">
    <location>
        <position position="1"/>
    </location>
</feature>
<dbReference type="Proteomes" id="UP000671119">
    <property type="component" value="Unassembled WGS sequence"/>
</dbReference>
<name>A0ABD4Q535_MYCTX</name>
<protein>
    <submittedName>
        <fullName evidence="1">Uncharacterized protein</fullName>
    </submittedName>
</protein>
<reference evidence="1 2" key="1">
    <citation type="submission" date="2021-03" db="EMBL/GenBank/DDBJ databases">
        <title>Whole Genome Sequencing of Mycobacterium tuberculosis clinical isolates from Arunachal Pradesh, India.</title>
        <authorList>
            <person name="Singh S."/>
            <person name="Mudliar S.R."/>
            <person name="Kulsum U."/>
            <person name="Rufai S.B."/>
            <person name="Singh P.K."/>
            <person name="Umpo M."/>
            <person name="Nyori M."/>
        </authorList>
    </citation>
    <scope>NUCLEOTIDE SEQUENCE [LARGE SCALE GENOMIC DNA]</scope>
    <source>
        <strain evidence="1 2">OMICS/BPL/0142/20/SP</strain>
    </source>
</reference>
<evidence type="ECO:0000313" key="2">
    <source>
        <dbReference type="Proteomes" id="UP000671119"/>
    </source>
</evidence>
<comment type="caution">
    <text evidence="1">The sequence shown here is derived from an EMBL/GenBank/DDBJ whole genome shotgun (WGS) entry which is preliminary data.</text>
</comment>
<evidence type="ECO:0000313" key="1">
    <source>
        <dbReference type="EMBL" id="MBP0685734.1"/>
    </source>
</evidence>
<accession>A0ABD4Q535</accession>
<feature type="non-terminal residue" evidence="1">
    <location>
        <position position="82"/>
    </location>
</feature>